<dbReference type="EMBL" id="QGTR01000004">
    <property type="protein sequence ID" value="PWV98882.1"/>
    <property type="molecule type" value="Genomic_DNA"/>
</dbReference>
<reference evidence="1 2" key="1">
    <citation type="submission" date="2018-05" db="EMBL/GenBank/DDBJ databases">
        <title>Genomic Encyclopedia of Type Strains, Phase IV (KMG-IV): sequencing the most valuable type-strain genomes for metagenomic binning, comparative biology and taxonomic classification.</title>
        <authorList>
            <person name="Goeker M."/>
        </authorList>
    </citation>
    <scope>NUCLEOTIDE SEQUENCE [LARGE SCALE GENOMIC DNA]</scope>
    <source>
        <strain evidence="1 2">DSM 16791</strain>
    </source>
</reference>
<dbReference type="Proteomes" id="UP000246352">
    <property type="component" value="Unassembled WGS sequence"/>
</dbReference>
<evidence type="ECO:0000313" key="1">
    <source>
        <dbReference type="EMBL" id="PWV98882.1"/>
    </source>
</evidence>
<protein>
    <submittedName>
        <fullName evidence="1">Uncharacterized protein</fullName>
    </submittedName>
</protein>
<organism evidence="1 2">
    <name type="scientific">Hoeflea marina</name>
    <dbReference type="NCBI Taxonomy" id="274592"/>
    <lineage>
        <taxon>Bacteria</taxon>
        <taxon>Pseudomonadati</taxon>
        <taxon>Pseudomonadota</taxon>
        <taxon>Alphaproteobacteria</taxon>
        <taxon>Hyphomicrobiales</taxon>
        <taxon>Rhizobiaceae</taxon>
        <taxon>Hoeflea</taxon>
    </lineage>
</organism>
<keyword evidence="2" id="KW-1185">Reference proteome</keyword>
<proteinExistence type="predicted"/>
<sequence>MTKREYTKPTLAKSKLTLQAVTADVPMTGYR</sequence>
<evidence type="ECO:0000313" key="2">
    <source>
        <dbReference type="Proteomes" id="UP000246352"/>
    </source>
</evidence>
<accession>A0A317PH24</accession>
<dbReference type="AlphaFoldDB" id="A0A317PH24"/>
<name>A0A317PH24_9HYPH</name>
<gene>
    <name evidence="1" type="ORF">DFR52_104173</name>
</gene>
<comment type="caution">
    <text evidence="1">The sequence shown here is derived from an EMBL/GenBank/DDBJ whole genome shotgun (WGS) entry which is preliminary data.</text>
</comment>